<gene>
    <name evidence="2" type="ORF">Ctma_0811</name>
</gene>
<dbReference type="AlphaFoldDB" id="A0AAU6PGG6"/>
<sequence length="223" mass="25562">MLTYSQAIEKVMIDNGGFASLQFIYKNFEKYRIRTGLTPDDTIAGEVQIRDIFTRISKGVWGLTEFINEVEDKNLGNFIFQEGKEVIFKVNQSTEKTVVSKTRIGQDKFKKALINDVGKICPITQIDNSKLLIAGHIKPWSHSSNEEKLNPKNGILLSPLFDKLFDMRVGLITFTPDKRIRFSSKLKENANRLGVIDGQIINNLKINGREAFLQYHEEFIFQE</sequence>
<accession>A0AAU6PGG6</accession>
<feature type="domain" description="HNH nuclease" evidence="1">
    <location>
        <begin position="121"/>
        <end position="168"/>
    </location>
</feature>
<dbReference type="Pfam" id="PF13391">
    <property type="entry name" value="HNH_2"/>
    <property type="match status" value="1"/>
</dbReference>
<proteinExistence type="predicted"/>
<evidence type="ECO:0000313" key="2">
    <source>
        <dbReference type="EMBL" id="WXU00100.1"/>
    </source>
</evidence>
<name>A0AAU6PGG6_9GAMM</name>
<reference evidence="2" key="1">
    <citation type="submission" date="2023-10" db="EMBL/GenBank/DDBJ databases">
        <title>The first scallop-associated chemosynthetic bacterial symbiont.</title>
        <authorList>
            <person name="Lin Y.-T."/>
            <person name="Sun J."/>
            <person name="Ip J.C.-H."/>
            <person name="He X."/>
            <person name="Gao Z.-M."/>
            <person name="Perez M."/>
            <person name="Xu T."/>
            <person name="Qian P.-Y."/>
            <person name="Qiu J.-W."/>
        </authorList>
    </citation>
    <scope>NUCLEOTIDE SEQUENCE</scope>
    <source>
        <strain evidence="2">Gill1</strain>
    </source>
</reference>
<dbReference type="EMBL" id="CP138327">
    <property type="protein sequence ID" value="WXU00100.1"/>
    <property type="molecule type" value="Genomic_DNA"/>
</dbReference>
<organism evidence="2">
    <name type="scientific">Catillopecten margaritatus gill symbiont</name>
    <dbReference type="NCBI Taxonomy" id="3083288"/>
    <lineage>
        <taxon>Bacteria</taxon>
        <taxon>Pseudomonadati</taxon>
        <taxon>Pseudomonadota</taxon>
        <taxon>Gammaproteobacteria</taxon>
        <taxon>sulfur-oxidizing symbionts</taxon>
    </lineage>
</organism>
<dbReference type="InterPro" id="IPR003615">
    <property type="entry name" value="HNH_nuc"/>
</dbReference>
<evidence type="ECO:0000259" key="1">
    <source>
        <dbReference type="Pfam" id="PF13391"/>
    </source>
</evidence>
<protein>
    <recommendedName>
        <fullName evidence="1">HNH nuclease domain-containing protein</fullName>
    </recommendedName>
</protein>